<dbReference type="PANTHER" id="PTHR30511:SF0">
    <property type="entry name" value="ALANINE RACEMASE, CATABOLIC-RELATED"/>
    <property type="match status" value="1"/>
</dbReference>
<dbReference type="InterPro" id="IPR029066">
    <property type="entry name" value="PLP-binding_barrel"/>
</dbReference>
<comment type="caution">
    <text evidence="10">The sequence shown here is derived from an EMBL/GenBank/DDBJ whole genome shotgun (WGS) entry which is preliminary data.</text>
</comment>
<feature type="active site" description="Proton acceptor; specific for D-alanine" evidence="6">
    <location>
        <position position="42"/>
    </location>
</feature>
<feature type="domain" description="Alanine racemase C-terminal" evidence="9">
    <location>
        <begin position="240"/>
        <end position="371"/>
    </location>
</feature>
<evidence type="ECO:0000256" key="4">
    <source>
        <dbReference type="ARBA" id="ARBA00022898"/>
    </source>
</evidence>
<dbReference type="PRINTS" id="PR00992">
    <property type="entry name" value="ALARACEMASE"/>
</dbReference>
<dbReference type="Gene3D" id="3.20.20.10">
    <property type="entry name" value="Alanine racemase"/>
    <property type="match status" value="1"/>
</dbReference>
<dbReference type="GO" id="GO:0030632">
    <property type="term" value="P:D-alanine biosynthetic process"/>
    <property type="evidence" value="ECO:0007669"/>
    <property type="project" value="UniProtKB-UniRule"/>
</dbReference>
<evidence type="ECO:0000259" key="9">
    <source>
        <dbReference type="SMART" id="SM01005"/>
    </source>
</evidence>
<feature type="binding site" evidence="6 8">
    <location>
        <position position="314"/>
    </location>
    <ligand>
        <name>substrate</name>
    </ligand>
</feature>
<dbReference type="HAMAP" id="MF_01201">
    <property type="entry name" value="Ala_racemase"/>
    <property type="match status" value="1"/>
</dbReference>
<dbReference type="GO" id="GO:0008784">
    <property type="term" value="F:alanine racemase activity"/>
    <property type="evidence" value="ECO:0007669"/>
    <property type="project" value="UniProtKB-UniRule"/>
</dbReference>
<reference evidence="10" key="1">
    <citation type="submission" date="2020-07" db="EMBL/GenBank/DDBJ databases">
        <title>Huge and variable diversity of episymbiotic CPR bacteria and DPANN archaea in groundwater ecosystems.</title>
        <authorList>
            <person name="He C.Y."/>
            <person name="Keren R."/>
            <person name="Whittaker M."/>
            <person name="Farag I.F."/>
            <person name="Doudna J."/>
            <person name="Cate J.H.D."/>
            <person name="Banfield J.F."/>
        </authorList>
    </citation>
    <scope>NUCLEOTIDE SEQUENCE</scope>
    <source>
        <strain evidence="10">NC_groundwater_1586_Pr3_B-0.1um_66_15</strain>
    </source>
</reference>
<dbReference type="InterPro" id="IPR000821">
    <property type="entry name" value="Ala_racemase"/>
</dbReference>
<dbReference type="EMBL" id="JACRAF010000019">
    <property type="protein sequence ID" value="MBI4921343.1"/>
    <property type="molecule type" value="Genomic_DNA"/>
</dbReference>
<dbReference type="InterPro" id="IPR001608">
    <property type="entry name" value="Ala_racemase_N"/>
</dbReference>
<dbReference type="EC" id="5.1.1.1" evidence="3 6"/>
<dbReference type="Pfam" id="PF00842">
    <property type="entry name" value="Ala_racemase_C"/>
    <property type="match status" value="1"/>
</dbReference>
<dbReference type="Proteomes" id="UP000782610">
    <property type="component" value="Unassembled WGS sequence"/>
</dbReference>
<dbReference type="SMART" id="SM01005">
    <property type="entry name" value="Ala_racemase_C"/>
    <property type="match status" value="1"/>
</dbReference>
<comment type="function">
    <text evidence="6">Catalyzes the interconversion of L-alanine and D-alanine. May also act on other amino acids.</text>
</comment>
<dbReference type="CDD" id="cd00430">
    <property type="entry name" value="PLPDE_III_AR"/>
    <property type="match status" value="1"/>
</dbReference>
<dbReference type="NCBIfam" id="TIGR00492">
    <property type="entry name" value="alr"/>
    <property type="match status" value="1"/>
</dbReference>
<feature type="active site" description="Proton acceptor; specific for L-alanine" evidence="6">
    <location>
        <position position="261"/>
    </location>
</feature>
<protein>
    <recommendedName>
        <fullName evidence="3 6">Alanine racemase</fullName>
        <ecNumber evidence="3 6">5.1.1.1</ecNumber>
    </recommendedName>
</protein>
<organism evidence="10 11">
    <name type="scientific">Devosia nanyangense</name>
    <dbReference type="NCBI Taxonomy" id="1228055"/>
    <lineage>
        <taxon>Bacteria</taxon>
        <taxon>Pseudomonadati</taxon>
        <taxon>Pseudomonadota</taxon>
        <taxon>Alphaproteobacteria</taxon>
        <taxon>Hyphomicrobiales</taxon>
        <taxon>Devosiaceae</taxon>
        <taxon>Devosia</taxon>
    </lineage>
</organism>
<evidence type="ECO:0000256" key="6">
    <source>
        <dbReference type="HAMAP-Rule" id="MF_01201"/>
    </source>
</evidence>
<dbReference type="GO" id="GO:0005829">
    <property type="term" value="C:cytosol"/>
    <property type="evidence" value="ECO:0007669"/>
    <property type="project" value="TreeGrafter"/>
</dbReference>
<sequence length="379" mass="40451">MPVPAVATGYGCRLTVDLGAMIRNWQALDKVSDGALTGAVVKADAYGTGIDASSRAFYFAGARFFFVATPDEALAVRAALPDAFIFVLDGLFPGAAPLYVGERLMPVLSSLPMLEEWLVACLARNEALPAALHFDTGMNRLGFRLSETSIVKRMCDEIGYAPQMIMSHLACADQPQHEKNRTQLALFASVKAQFPGIPASLANSAATMTSRDMHFQMVRPGIALYGGRAVNGRRNPMMPAVTLEAPILQVRDAKTGESVGYGATYTLSRDSRIGVIAIGYADGFLRSLSSSNQHGGGRAFVRGKLVPIIGRVSMDMCAIDLTELGADLPLPGEMVEVLGKNISVDDQADPAGTIGYEILTSLKGRYSRGYIDSSETPTS</sequence>
<comment type="similarity">
    <text evidence="6">Belongs to the alanine racemase family.</text>
</comment>
<accession>A0A933KZT4</accession>
<keyword evidence="4 6" id="KW-0663">Pyridoxal phosphate</keyword>
<gene>
    <name evidence="10" type="primary">alr</name>
    <name evidence="10" type="ORF">HY834_06300</name>
</gene>
<dbReference type="InterPro" id="IPR011079">
    <property type="entry name" value="Ala_racemase_C"/>
</dbReference>
<dbReference type="PANTHER" id="PTHR30511">
    <property type="entry name" value="ALANINE RACEMASE"/>
    <property type="match status" value="1"/>
</dbReference>
<comment type="pathway">
    <text evidence="6">Amino-acid biosynthesis; D-alanine biosynthesis; D-alanine from L-alanine: step 1/1.</text>
</comment>
<feature type="modified residue" description="N6-(pyridoxal phosphate)lysine" evidence="6 7">
    <location>
        <position position="42"/>
    </location>
</feature>
<evidence type="ECO:0000313" key="11">
    <source>
        <dbReference type="Proteomes" id="UP000782610"/>
    </source>
</evidence>
<evidence type="ECO:0000256" key="1">
    <source>
        <dbReference type="ARBA" id="ARBA00000316"/>
    </source>
</evidence>
<evidence type="ECO:0000256" key="3">
    <source>
        <dbReference type="ARBA" id="ARBA00013089"/>
    </source>
</evidence>
<dbReference type="Pfam" id="PF01168">
    <property type="entry name" value="Ala_racemase_N"/>
    <property type="match status" value="1"/>
</dbReference>
<dbReference type="SUPFAM" id="SSF50621">
    <property type="entry name" value="Alanine racemase C-terminal domain-like"/>
    <property type="match status" value="1"/>
</dbReference>
<dbReference type="Gene3D" id="2.40.37.10">
    <property type="entry name" value="Lyase, Ornithine Decarboxylase, Chain A, domain 1"/>
    <property type="match status" value="1"/>
</dbReference>
<dbReference type="SUPFAM" id="SSF51419">
    <property type="entry name" value="PLP-binding barrel"/>
    <property type="match status" value="1"/>
</dbReference>
<evidence type="ECO:0000313" key="10">
    <source>
        <dbReference type="EMBL" id="MBI4921343.1"/>
    </source>
</evidence>
<feature type="binding site" evidence="6 8">
    <location>
        <position position="140"/>
    </location>
    <ligand>
        <name>substrate</name>
    </ligand>
</feature>
<proteinExistence type="inferred from homology"/>
<evidence type="ECO:0000256" key="8">
    <source>
        <dbReference type="PIRSR" id="PIRSR600821-52"/>
    </source>
</evidence>
<dbReference type="GO" id="GO:0030170">
    <property type="term" value="F:pyridoxal phosphate binding"/>
    <property type="evidence" value="ECO:0007669"/>
    <property type="project" value="UniProtKB-UniRule"/>
</dbReference>
<dbReference type="AlphaFoldDB" id="A0A933KZT4"/>
<dbReference type="InterPro" id="IPR009006">
    <property type="entry name" value="Ala_racemase/Decarboxylase_C"/>
</dbReference>
<comment type="catalytic activity">
    <reaction evidence="1 6">
        <text>L-alanine = D-alanine</text>
        <dbReference type="Rhea" id="RHEA:20249"/>
        <dbReference type="ChEBI" id="CHEBI:57416"/>
        <dbReference type="ChEBI" id="CHEBI:57972"/>
        <dbReference type="EC" id="5.1.1.1"/>
    </reaction>
</comment>
<keyword evidence="5 6" id="KW-0413">Isomerase</keyword>
<evidence type="ECO:0000256" key="2">
    <source>
        <dbReference type="ARBA" id="ARBA00001933"/>
    </source>
</evidence>
<name>A0A933KZT4_9HYPH</name>
<evidence type="ECO:0000256" key="7">
    <source>
        <dbReference type="PIRSR" id="PIRSR600821-50"/>
    </source>
</evidence>
<comment type="cofactor">
    <cofactor evidence="2 6 7">
        <name>pyridoxal 5'-phosphate</name>
        <dbReference type="ChEBI" id="CHEBI:597326"/>
    </cofactor>
</comment>
<evidence type="ECO:0000256" key="5">
    <source>
        <dbReference type="ARBA" id="ARBA00023235"/>
    </source>
</evidence>